<dbReference type="Proteomes" id="UP001190700">
    <property type="component" value="Unassembled WGS sequence"/>
</dbReference>
<protein>
    <submittedName>
        <fullName evidence="1">Uncharacterized protein</fullName>
    </submittedName>
</protein>
<sequence length="166" mass="18802">MVPESIIFQCKHIQYPISLHIQLIEEISQVLEVSDVDVYPESVLFVLELHSSCLPELGHIQYSTTSADAIWNVISCRKALWENFFLEIYATSNQRIFVASSTFPSLFPVEKILDYCGNSTFRWAVMTEYSQVRQTAFDLEAVGTTSIQRNVGQTGFTLECSGKTFA</sequence>
<gene>
    <name evidence="2" type="ORF">CYMTET_39841</name>
    <name evidence="1" type="ORF">CYMTET_39844</name>
</gene>
<reference evidence="1 3" key="1">
    <citation type="journal article" date="2015" name="Genome Biol. Evol.">
        <title>Comparative Genomics of a Bacterivorous Green Alga Reveals Evolutionary Causalities and Consequences of Phago-Mixotrophic Mode of Nutrition.</title>
        <authorList>
            <person name="Burns J.A."/>
            <person name="Paasch A."/>
            <person name="Narechania A."/>
            <person name="Kim E."/>
        </authorList>
    </citation>
    <scope>NUCLEOTIDE SEQUENCE [LARGE SCALE GENOMIC DNA]</scope>
    <source>
        <strain evidence="1">PLY_AMNH</strain>
    </source>
</reference>
<evidence type="ECO:0000313" key="1">
    <source>
        <dbReference type="EMBL" id="KAK3250789.1"/>
    </source>
</evidence>
<reference evidence="1" key="2">
    <citation type="submission" date="2023-06" db="EMBL/GenBank/DDBJ databases">
        <title>Long-read-based genome assembly of the green algal bacterivore Cymbomonas tetramitiformis.</title>
        <authorList>
            <person name="Gyaltshen Y."/>
            <person name="Rozenberg A."/>
            <person name="Paasch A."/>
            <person name="Burns J.A."/>
            <person name="Warring S."/>
            <person name="Larson R."/>
            <person name="Maurer-Alcala X."/>
            <person name="Dacks J."/>
            <person name="Kim E."/>
        </authorList>
    </citation>
    <scope>NUCLEOTIDE SEQUENCE</scope>
    <source>
        <strain evidence="1">PLY_AMNH</strain>
    </source>
</reference>
<accession>A0AAE0CAN3</accession>
<dbReference type="EMBL" id="LGRX02026475">
    <property type="protein sequence ID" value="KAK3250789.1"/>
    <property type="molecule type" value="Genomic_DNA"/>
</dbReference>
<dbReference type="EMBL" id="LGRX02026474">
    <property type="protein sequence ID" value="KAK3250795.1"/>
    <property type="molecule type" value="Genomic_DNA"/>
</dbReference>
<dbReference type="AlphaFoldDB" id="A0AAE0CAN3"/>
<keyword evidence="3" id="KW-1185">Reference proteome</keyword>
<comment type="caution">
    <text evidence="1">The sequence shown here is derived from an EMBL/GenBank/DDBJ whole genome shotgun (WGS) entry which is preliminary data.</text>
</comment>
<organism evidence="1 3">
    <name type="scientific">Cymbomonas tetramitiformis</name>
    <dbReference type="NCBI Taxonomy" id="36881"/>
    <lineage>
        <taxon>Eukaryota</taxon>
        <taxon>Viridiplantae</taxon>
        <taxon>Chlorophyta</taxon>
        <taxon>Pyramimonadophyceae</taxon>
        <taxon>Pyramimonadales</taxon>
        <taxon>Pyramimonadaceae</taxon>
        <taxon>Cymbomonas</taxon>
    </lineage>
</organism>
<evidence type="ECO:0000313" key="3">
    <source>
        <dbReference type="Proteomes" id="UP001190700"/>
    </source>
</evidence>
<proteinExistence type="predicted"/>
<evidence type="ECO:0000313" key="2">
    <source>
        <dbReference type="EMBL" id="KAK3250795.1"/>
    </source>
</evidence>
<name>A0AAE0CAN3_9CHLO</name>